<dbReference type="EMBL" id="JAGQDC010000001">
    <property type="protein sequence ID" value="MCL1027719.1"/>
    <property type="molecule type" value="Genomic_DNA"/>
</dbReference>
<evidence type="ECO:0000313" key="2">
    <source>
        <dbReference type="Proteomes" id="UP001165275"/>
    </source>
</evidence>
<proteinExistence type="predicted"/>
<keyword evidence="2" id="KW-1185">Reference proteome</keyword>
<protein>
    <submittedName>
        <fullName evidence="1">Type II toxin-antitoxin system RelE/ParE family toxin</fullName>
    </submittedName>
</protein>
<comment type="caution">
    <text evidence="1">The sequence shown here is derived from an EMBL/GenBank/DDBJ whole genome shotgun (WGS) entry which is preliminary data.</text>
</comment>
<dbReference type="Proteomes" id="UP001165275">
    <property type="component" value="Unassembled WGS sequence"/>
</dbReference>
<gene>
    <name evidence="1" type="ORF">KAJ71_01475</name>
</gene>
<accession>A0ABT0K6Q8</accession>
<name>A0ABT0K6Q8_9GAMM</name>
<sequence>MREDPKHYRFNATLADYGLALRERLDKHEYRTLYEITGYTVDILLFLHTRQDLTSALRRHMLLS</sequence>
<reference evidence="1" key="1">
    <citation type="submission" date="2021-04" db="EMBL/GenBank/DDBJ databases">
        <title>Genome sequence of Serratia sp. arafor3.</title>
        <authorList>
            <person name="Besaury L."/>
        </authorList>
    </citation>
    <scope>NUCLEOTIDE SEQUENCE</scope>
    <source>
        <strain evidence="1">Arafor3</strain>
    </source>
</reference>
<evidence type="ECO:0000313" key="1">
    <source>
        <dbReference type="EMBL" id="MCL1027719.1"/>
    </source>
</evidence>
<dbReference type="RefSeq" id="WP_248944163.1">
    <property type="nucleotide sequence ID" value="NZ_CBCSGY010000030.1"/>
</dbReference>
<organism evidence="1 2">
    <name type="scientific">Serratia silvae</name>
    <dbReference type="NCBI Taxonomy" id="2824122"/>
    <lineage>
        <taxon>Bacteria</taxon>
        <taxon>Pseudomonadati</taxon>
        <taxon>Pseudomonadota</taxon>
        <taxon>Gammaproteobacteria</taxon>
        <taxon>Enterobacterales</taxon>
        <taxon>Yersiniaceae</taxon>
        <taxon>Serratia</taxon>
    </lineage>
</organism>